<evidence type="ECO:0000313" key="3">
    <source>
        <dbReference type="Proteomes" id="UP000552644"/>
    </source>
</evidence>
<dbReference type="PANTHER" id="PTHR33990">
    <property type="entry name" value="PROTEIN YJDN-RELATED"/>
    <property type="match status" value="1"/>
</dbReference>
<dbReference type="EMBL" id="JACHJP010000001">
    <property type="protein sequence ID" value="MBB4914015.1"/>
    <property type="molecule type" value="Genomic_DNA"/>
</dbReference>
<dbReference type="RefSeq" id="WP_184712716.1">
    <property type="nucleotide sequence ID" value="NZ_JACHJP010000001.1"/>
</dbReference>
<name>A0A7W7QI52_9ACTN</name>
<evidence type="ECO:0000259" key="1">
    <source>
        <dbReference type="Pfam" id="PF00903"/>
    </source>
</evidence>
<keyword evidence="3" id="KW-1185">Reference proteome</keyword>
<organism evidence="2 3">
    <name type="scientific">Streptosporangium saharense</name>
    <dbReference type="NCBI Taxonomy" id="1706840"/>
    <lineage>
        <taxon>Bacteria</taxon>
        <taxon>Bacillati</taxon>
        <taxon>Actinomycetota</taxon>
        <taxon>Actinomycetes</taxon>
        <taxon>Streptosporangiales</taxon>
        <taxon>Streptosporangiaceae</taxon>
        <taxon>Streptosporangium</taxon>
    </lineage>
</organism>
<dbReference type="CDD" id="cd06588">
    <property type="entry name" value="PhnB_like"/>
    <property type="match status" value="1"/>
</dbReference>
<dbReference type="Pfam" id="PF00903">
    <property type="entry name" value="Glyoxalase"/>
    <property type="match status" value="1"/>
</dbReference>
<evidence type="ECO:0000313" key="2">
    <source>
        <dbReference type="EMBL" id="MBB4914015.1"/>
    </source>
</evidence>
<dbReference type="InterPro" id="IPR029068">
    <property type="entry name" value="Glyas_Bleomycin-R_OHBP_Dase"/>
</dbReference>
<protein>
    <submittedName>
        <fullName evidence="2">PhnB protein</fullName>
    </submittedName>
</protein>
<reference evidence="2 3" key="1">
    <citation type="submission" date="2020-08" db="EMBL/GenBank/DDBJ databases">
        <title>Genomic Encyclopedia of Type Strains, Phase III (KMG-III): the genomes of soil and plant-associated and newly described type strains.</title>
        <authorList>
            <person name="Whitman W."/>
        </authorList>
    </citation>
    <scope>NUCLEOTIDE SEQUENCE [LARGE SCALE GENOMIC DNA]</scope>
    <source>
        <strain evidence="2 3">CECT 8840</strain>
    </source>
</reference>
<dbReference type="AlphaFoldDB" id="A0A7W7QI52"/>
<sequence>MSVNTAIHLNFRGDAREALTFYQSVFGGDLAVVTYADAGNTQEPTEANQVMWGQVIAGNGFHVMAYDVPSHLPWDRGRNSFFVSLRGETAEEVTAYWKNLSESATIVHPLAPSPWAPLYGMLEDRFGVVWVVDVANEHNG</sequence>
<dbReference type="InterPro" id="IPR004360">
    <property type="entry name" value="Glyas_Fos-R_dOase_dom"/>
</dbReference>
<comment type="caution">
    <text evidence="2">The sequence shown here is derived from an EMBL/GenBank/DDBJ whole genome shotgun (WGS) entry which is preliminary data.</text>
</comment>
<proteinExistence type="predicted"/>
<dbReference type="PANTHER" id="PTHR33990:SF1">
    <property type="entry name" value="PROTEIN YJDN"/>
    <property type="match status" value="1"/>
</dbReference>
<gene>
    <name evidence="2" type="ORF">FHS44_001087</name>
</gene>
<accession>A0A7W7QI52</accession>
<dbReference type="Gene3D" id="3.10.180.10">
    <property type="entry name" value="2,3-Dihydroxybiphenyl 1,2-Dioxygenase, domain 1"/>
    <property type="match status" value="1"/>
</dbReference>
<dbReference type="SUPFAM" id="SSF54593">
    <property type="entry name" value="Glyoxalase/Bleomycin resistance protein/Dihydroxybiphenyl dioxygenase"/>
    <property type="match status" value="1"/>
</dbReference>
<dbReference type="InterPro" id="IPR028973">
    <property type="entry name" value="PhnB-like"/>
</dbReference>
<dbReference type="Proteomes" id="UP000552644">
    <property type="component" value="Unassembled WGS sequence"/>
</dbReference>
<feature type="domain" description="Glyoxalase/fosfomycin resistance/dioxygenase" evidence="1">
    <location>
        <begin position="11"/>
        <end position="131"/>
    </location>
</feature>